<accession>A0A0S2KL68</accession>
<protein>
    <recommendedName>
        <fullName evidence="3">Nucleoside 2-deoxyribosyltransferase</fullName>
    </recommendedName>
</protein>
<dbReference type="SUPFAM" id="SSF52309">
    <property type="entry name" value="N-(deoxy)ribosyltransferase-like"/>
    <property type="match status" value="1"/>
</dbReference>
<dbReference type="KEGG" id="peo:AS203_08150"/>
<name>A0A0S2KL68_9BACT</name>
<evidence type="ECO:0000313" key="1">
    <source>
        <dbReference type="EMBL" id="ALO49057.1"/>
    </source>
</evidence>
<dbReference type="OrthoDB" id="1807770at2"/>
<evidence type="ECO:0000313" key="2">
    <source>
        <dbReference type="Proteomes" id="UP000056252"/>
    </source>
</evidence>
<gene>
    <name evidence="1" type="ORF">AS203_08150</name>
</gene>
<proteinExistence type="predicted"/>
<reference evidence="2" key="1">
    <citation type="submission" date="2015-11" db="EMBL/GenBank/DDBJ databases">
        <authorList>
            <person name="Holder M.E."/>
            <person name="Ajami N.J."/>
            <person name="Petrosino J.F."/>
        </authorList>
    </citation>
    <scope>NUCLEOTIDE SEQUENCE [LARGE SCALE GENOMIC DNA]</scope>
    <source>
        <strain evidence="2">F0113</strain>
    </source>
</reference>
<dbReference type="Gene3D" id="3.40.50.450">
    <property type="match status" value="1"/>
</dbReference>
<dbReference type="eggNOG" id="ENOG5032QUP">
    <property type="taxonomic scope" value="Bacteria"/>
</dbReference>
<dbReference type="AlphaFoldDB" id="A0A0S2KL68"/>
<evidence type="ECO:0008006" key="3">
    <source>
        <dbReference type="Google" id="ProtNLM"/>
    </source>
</evidence>
<sequence length="170" mass="20091">MRFLKIYLASSWRNKHFENLLNVLRIQGYYTYDFKHPEDNELSGFSWEKVDKDFKKWTCRDFKEGLHHPEAVKAFEKDFHAMQEADYCVLLLPCGRSAHSEAGWMKGQGKKVFVLDMSEKPTPELMYQMFDAYVTRPIDLVEHIEAAFHKDNMLLKENFSTHGQSDKETD</sequence>
<keyword evidence="2" id="KW-1185">Reference proteome</keyword>
<organism evidence="1 2">
    <name type="scientific">Hoylesella enoeca</name>
    <dbReference type="NCBI Taxonomy" id="76123"/>
    <lineage>
        <taxon>Bacteria</taxon>
        <taxon>Pseudomonadati</taxon>
        <taxon>Bacteroidota</taxon>
        <taxon>Bacteroidia</taxon>
        <taxon>Bacteroidales</taxon>
        <taxon>Prevotellaceae</taxon>
        <taxon>Hoylesella</taxon>
    </lineage>
</organism>
<dbReference type="RefSeq" id="WP_025065663.1">
    <property type="nucleotide sequence ID" value="NZ_CP013195.1"/>
</dbReference>
<dbReference type="Proteomes" id="UP000056252">
    <property type="component" value="Chromosome"/>
</dbReference>
<dbReference type="EMBL" id="CP013195">
    <property type="protein sequence ID" value="ALO49057.1"/>
    <property type="molecule type" value="Genomic_DNA"/>
</dbReference>
<dbReference type="STRING" id="76123.AS203_08150"/>